<evidence type="ECO:0000313" key="1">
    <source>
        <dbReference type="EMBL" id="PFG16281.1"/>
    </source>
</evidence>
<evidence type="ECO:0008006" key="3">
    <source>
        <dbReference type="Google" id="ProtNLM"/>
    </source>
</evidence>
<proteinExistence type="predicted"/>
<gene>
    <name evidence="1" type="ORF">ATK74_0815</name>
</gene>
<dbReference type="RefSeq" id="WP_098459836.1">
    <property type="nucleotide sequence ID" value="NZ_PDJC01000001.1"/>
</dbReference>
<accession>A0A2A9CQ14</accession>
<dbReference type="EMBL" id="PDJC01000001">
    <property type="protein sequence ID" value="PFG16281.1"/>
    <property type="molecule type" value="Genomic_DNA"/>
</dbReference>
<comment type="caution">
    <text evidence="1">The sequence shown here is derived from an EMBL/GenBank/DDBJ whole genome shotgun (WGS) entry which is preliminary data.</text>
</comment>
<dbReference type="AlphaFoldDB" id="A0A2A9CQ14"/>
<keyword evidence="2" id="KW-1185">Reference proteome</keyword>
<name>A0A2A9CQ14_9ACTN</name>
<dbReference type="OrthoDB" id="3730242at2"/>
<sequence length="156" mass="16274">MTALIQVSDLTPFGLPDDTKTAAMITDALAQAVIVAPCLGGTDDLSPEVAAAAKAILRSAIVRWHDAGSGAITTESETAGAFSHSKTVDTSRKRKGSFYPSEITELQRLCRTSKARAFTISMSDSGTTHLPWCDVMFGGTSCSCGASLAGAPIYEL</sequence>
<dbReference type="Proteomes" id="UP000226079">
    <property type="component" value="Unassembled WGS sequence"/>
</dbReference>
<reference evidence="1 2" key="1">
    <citation type="submission" date="2017-10" db="EMBL/GenBank/DDBJ databases">
        <title>Sequencing the genomes of 1000 actinobacteria strains.</title>
        <authorList>
            <person name="Klenk H.-P."/>
        </authorList>
    </citation>
    <scope>NUCLEOTIDE SEQUENCE [LARGE SCALE GENOMIC DNA]</scope>
    <source>
        <strain evidence="1 2">DSM 15597</strain>
    </source>
</reference>
<organism evidence="1 2">
    <name type="scientific">Propionicimonas paludicola</name>
    <dbReference type="NCBI Taxonomy" id="185243"/>
    <lineage>
        <taxon>Bacteria</taxon>
        <taxon>Bacillati</taxon>
        <taxon>Actinomycetota</taxon>
        <taxon>Actinomycetes</taxon>
        <taxon>Propionibacteriales</taxon>
        <taxon>Nocardioidaceae</taxon>
        <taxon>Propionicimonas</taxon>
    </lineage>
</organism>
<evidence type="ECO:0000313" key="2">
    <source>
        <dbReference type="Proteomes" id="UP000226079"/>
    </source>
</evidence>
<protein>
    <recommendedName>
        <fullName evidence="3">Head-to-tail adaptor</fullName>
    </recommendedName>
</protein>